<protein>
    <recommendedName>
        <fullName evidence="3">Methyl-accepting chemotaxis protein</fullName>
    </recommendedName>
</protein>
<sequence>MSNKVRNIAEQNKKSIAEIDAIVQTSNQGLVSFIQEIGNATEKVSRHARITRQMNCRMENRPMHTGLFSLGYAHVLTTTLPSVQFYR</sequence>
<evidence type="ECO:0000313" key="1">
    <source>
        <dbReference type="EMBL" id="CAH0251572.1"/>
    </source>
</evidence>
<gene>
    <name evidence="1" type="ORF">SRABI133_03141</name>
</gene>
<evidence type="ECO:0000313" key="2">
    <source>
        <dbReference type="Proteomes" id="UP000789326"/>
    </source>
</evidence>
<comment type="caution">
    <text evidence="1">The sequence shown here is derived from an EMBL/GenBank/DDBJ whole genome shotgun (WGS) entry which is preliminary data.</text>
</comment>
<dbReference type="EMBL" id="CAKKMG010000046">
    <property type="protein sequence ID" value="CAH0251572.1"/>
    <property type="molecule type" value="Genomic_DNA"/>
</dbReference>
<evidence type="ECO:0008006" key="3">
    <source>
        <dbReference type="Google" id="ProtNLM"/>
    </source>
</evidence>
<name>A0A9W4PHV5_9BACI</name>
<dbReference type="AlphaFoldDB" id="A0A9W4PHV5"/>
<organism evidence="1 2">
    <name type="scientific">Peribacillus simplex</name>
    <dbReference type="NCBI Taxonomy" id="1478"/>
    <lineage>
        <taxon>Bacteria</taxon>
        <taxon>Bacillati</taxon>
        <taxon>Bacillota</taxon>
        <taxon>Bacilli</taxon>
        <taxon>Bacillales</taxon>
        <taxon>Bacillaceae</taxon>
        <taxon>Peribacillus</taxon>
    </lineage>
</organism>
<proteinExistence type="predicted"/>
<reference evidence="1" key="1">
    <citation type="submission" date="2021-11" db="EMBL/GenBank/DDBJ databases">
        <authorList>
            <person name="Bulgarelli D."/>
        </authorList>
    </citation>
    <scope>NUCLEOTIDE SEQUENCE</scope>
    <source>
        <strain evidence="1">Bi133</strain>
    </source>
</reference>
<accession>A0A9W4PHV5</accession>
<dbReference type="SUPFAM" id="SSF58104">
    <property type="entry name" value="Methyl-accepting chemotaxis protein (MCP) signaling domain"/>
    <property type="match status" value="1"/>
</dbReference>
<dbReference type="Proteomes" id="UP000789326">
    <property type="component" value="Unassembled WGS sequence"/>
</dbReference>